<name>A0A4V3WSV1_9MICO</name>
<organism evidence="2 3">
    <name type="scientific">Naasia lichenicola</name>
    <dbReference type="NCBI Taxonomy" id="2565933"/>
    <lineage>
        <taxon>Bacteria</taxon>
        <taxon>Bacillati</taxon>
        <taxon>Actinomycetota</taxon>
        <taxon>Actinomycetes</taxon>
        <taxon>Micrococcales</taxon>
        <taxon>Microbacteriaceae</taxon>
        <taxon>Naasia</taxon>
    </lineage>
</organism>
<dbReference type="OrthoDB" id="5080865at2"/>
<dbReference type="Pfam" id="PF19779">
    <property type="entry name" value="DUF6264"/>
    <property type="match status" value="1"/>
</dbReference>
<evidence type="ECO:0000313" key="2">
    <source>
        <dbReference type="EMBL" id="THG29527.1"/>
    </source>
</evidence>
<evidence type="ECO:0000256" key="1">
    <source>
        <dbReference type="SAM" id="Phobius"/>
    </source>
</evidence>
<keyword evidence="3" id="KW-1185">Reference proteome</keyword>
<dbReference type="AlphaFoldDB" id="A0A4V3WSV1"/>
<sequence length="140" mass="14437">MSDPQPQDERPTPGVPAYGALVAAPSAAVPKEPRKAWDLAIAIVLLVLLLPIDFLISYAGAFLAFASDSCTADTCSTGQLSAGVIVALTGPTVVLLIGLVVAIIRIVRRRLAFWVPIVALAGMIGIWAIGAALVFTSVSG</sequence>
<dbReference type="InterPro" id="IPR046231">
    <property type="entry name" value="DUF6264"/>
</dbReference>
<gene>
    <name evidence="2" type="ORF">E6C64_12615</name>
</gene>
<feature type="transmembrane region" description="Helical" evidence="1">
    <location>
        <begin position="111"/>
        <end position="135"/>
    </location>
</feature>
<keyword evidence="1" id="KW-0472">Membrane</keyword>
<dbReference type="RefSeq" id="WP_136427856.1">
    <property type="nucleotide sequence ID" value="NZ_SSSM01000005.1"/>
</dbReference>
<reference evidence="2 3" key="1">
    <citation type="submission" date="2019-04" db="EMBL/GenBank/DDBJ databases">
        <authorList>
            <person name="Jiang L."/>
        </authorList>
    </citation>
    <scope>NUCLEOTIDE SEQUENCE [LARGE SCALE GENOMIC DNA]</scope>
    <source>
        <strain evidence="2 3">YIM 131853</strain>
    </source>
</reference>
<evidence type="ECO:0000313" key="3">
    <source>
        <dbReference type="Proteomes" id="UP000309133"/>
    </source>
</evidence>
<keyword evidence="1" id="KW-1133">Transmembrane helix</keyword>
<proteinExistence type="predicted"/>
<dbReference type="Proteomes" id="UP000309133">
    <property type="component" value="Unassembled WGS sequence"/>
</dbReference>
<feature type="transmembrane region" description="Helical" evidence="1">
    <location>
        <begin position="80"/>
        <end position="104"/>
    </location>
</feature>
<protein>
    <submittedName>
        <fullName evidence="2">Uncharacterized protein</fullName>
    </submittedName>
</protein>
<dbReference type="EMBL" id="SSSM01000005">
    <property type="protein sequence ID" value="THG29527.1"/>
    <property type="molecule type" value="Genomic_DNA"/>
</dbReference>
<comment type="caution">
    <text evidence="2">The sequence shown here is derived from an EMBL/GenBank/DDBJ whole genome shotgun (WGS) entry which is preliminary data.</text>
</comment>
<keyword evidence="1" id="KW-0812">Transmembrane</keyword>
<accession>A0A4V3WSV1</accession>
<feature type="transmembrane region" description="Helical" evidence="1">
    <location>
        <begin position="39"/>
        <end position="60"/>
    </location>
</feature>